<accession>A0A926EE26</accession>
<dbReference type="EMBL" id="JACRTC010000011">
    <property type="protein sequence ID" value="MBC8571373.1"/>
    <property type="molecule type" value="Genomic_DNA"/>
</dbReference>
<dbReference type="AlphaFoldDB" id="A0A926EE26"/>
<name>A0A926EE26_9FIRM</name>
<sequence>MAADEKKQKDKKATFIVQVQFRQNATWQGSIHWNEKNKTQYFRSTLEMIKLMDEALGEGRKEDEDDA</sequence>
<evidence type="ECO:0000313" key="1">
    <source>
        <dbReference type="EMBL" id="MBC8571373.1"/>
    </source>
</evidence>
<protein>
    <submittedName>
        <fullName evidence="1">Uncharacterized protein</fullName>
    </submittedName>
</protein>
<keyword evidence="2" id="KW-1185">Reference proteome</keyword>
<dbReference type="Proteomes" id="UP000660861">
    <property type="component" value="Unassembled WGS sequence"/>
</dbReference>
<evidence type="ECO:0000313" key="2">
    <source>
        <dbReference type="Proteomes" id="UP000660861"/>
    </source>
</evidence>
<comment type="caution">
    <text evidence="1">The sequence shown here is derived from an EMBL/GenBank/DDBJ whole genome shotgun (WGS) entry which is preliminary data.</text>
</comment>
<gene>
    <name evidence="1" type="ORF">H8709_11150</name>
</gene>
<proteinExistence type="predicted"/>
<reference evidence="1" key="1">
    <citation type="submission" date="2020-08" db="EMBL/GenBank/DDBJ databases">
        <title>Genome public.</title>
        <authorList>
            <person name="Liu C."/>
            <person name="Sun Q."/>
        </authorList>
    </citation>
    <scope>NUCLEOTIDE SEQUENCE</scope>
    <source>
        <strain evidence="1">NSJ-54</strain>
    </source>
</reference>
<organism evidence="1 2">
    <name type="scientific">Zongyangia hominis</name>
    <dbReference type="NCBI Taxonomy" id="2763677"/>
    <lineage>
        <taxon>Bacteria</taxon>
        <taxon>Bacillati</taxon>
        <taxon>Bacillota</taxon>
        <taxon>Clostridia</taxon>
        <taxon>Eubacteriales</taxon>
        <taxon>Oscillospiraceae</taxon>
        <taxon>Zongyangia</taxon>
    </lineage>
</organism>
<dbReference type="RefSeq" id="WP_262398426.1">
    <property type="nucleotide sequence ID" value="NZ_JACRTC010000011.1"/>
</dbReference>